<evidence type="ECO:0000313" key="2">
    <source>
        <dbReference type="Proteomes" id="UP001519344"/>
    </source>
</evidence>
<dbReference type="Proteomes" id="UP001519344">
    <property type="component" value="Unassembled WGS sequence"/>
</dbReference>
<sequence>MVDLKAKPFHLEDEGIAWVSRTTEFQNAVKV</sequence>
<protein>
    <submittedName>
        <fullName evidence="1">Uncharacterized protein</fullName>
    </submittedName>
</protein>
<dbReference type="EMBL" id="JAGGKV010000004">
    <property type="protein sequence ID" value="MBP1963034.1"/>
    <property type="molecule type" value="Genomic_DNA"/>
</dbReference>
<organism evidence="1 2">
    <name type="scientific">Paenibacillus aceris</name>
    <dbReference type="NCBI Taxonomy" id="869555"/>
    <lineage>
        <taxon>Bacteria</taxon>
        <taxon>Bacillati</taxon>
        <taxon>Bacillota</taxon>
        <taxon>Bacilli</taxon>
        <taxon>Bacillales</taxon>
        <taxon>Paenibacillaceae</taxon>
        <taxon>Paenibacillus</taxon>
    </lineage>
</organism>
<keyword evidence="2" id="KW-1185">Reference proteome</keyword>
<comment type="caution">
    <text evidence="1">The sequence shown here is derived from an EMBL/GenBank/DDBJ whole genome shotgun (WGS) entry which is preliminary data.</text>
</comment>
<reference evidence="1 2" key="1">
    <citation type="submission" date="2021-03" db="EMBL/GenBank/DDBJ databases">
        <title>Genomic Encyclopedia of Type Strains, Phase IV (KMG-IV): sequencing the most valuable type-strain genomes for metagenomic binning, comparative biology and taxonomic classification.</title>
        <authorList>
            <person name="Goeker M."/>
        </authorList>
    </citation>
    <scope>NUCLEOTIDE SEQUENCE [LARGE SCALE GENOMIC DNA]</scope>
    <source>
        <strain evidence="1 2">DSM 24950</strain>
    </source>
</reference>
<accession>A0ABS4HWJ3</accession>
<evidence type="ECO:0000313" key="1">
    <source>
        <dbReference type="EMBL" id="MBP1963034.1"/>
    </source>
</evidence>
<proteinExistence type="predicted"/>
<gene>
    <name evidence="1" type="ORF">J2Z65_002250</name>
</gene>
<name>A0ABS4HWJ3_9BACL</name>